<dbReference type="GO" id="GO:0043565">
    <property type="term" value="F:sequence-specific DNA binding"/>
    <property type="evidence" value="ECO:0007669"/>
    <property type="project" value="TreeGrafter"/>
</dbReference>
<dbReference type="InterPro" id="IPR036390">
    <property type="entry name" value="WH_DNA-bd_sf"/>
</dbReference>
<dbReference type="EMBL" id="CP016757">
    <property type="protein sequence ID" value="ANZ44407.1"/>
    <property type="molecule type" value="Genomic_DNA"/>
</dbReference>
<dbReference type="KEGG" id="cpor:BED41_04465"/>
<dbReference type="InterPro" id="IPR036388">
    <property type="entry name" value="WH-like_DNA-bd_sf"/>
</dbReference>
<dbReference type="Proteomes" id="UP000093044">
    <property type="component" value="Chromosome"/>
</dbReference>
<dbReference type="InterPro" id="IPR011008">
    <property type="entry name" value="Dimeric_a/b-barrel"/>
</dbReference>
<reference evidence="1" key="1">
    <citation type="submission" date="2016-08" db="EMBL/GenBank/DDBJ databases">
        <title>Complete genome of Cloacibacillus porcorum.</title>
        <authorList>
            <person name="Looft T."/>
            <person name="Bayles D.O."/>
            <person name="Alt D.P."/>
        </authorList>
    </citation>
    <scope>NUCLEOTIDE SEQUENCE [LARGE SCALE GENOMIC DNA]</scope>
    <source>
        <strain evidence="1">CL-84</strain>
    </source>
</reference>
<evidence type="ECO:0000313" key="1">
    <source>
        <dbReference type="EMBL" id="ANZ44407.1"/>
    </source>
</evidence>
<dbReference type="SUPFAM" id="SSF54909">
    <property type="entry name" value="Dimeric alpha+beta barrel"/>
    <property type="match status" value="1"/>
</dbReference>
<dbReference type="PANTHER" id="PTHR30154">
    <property type="entry name" value="LEUCINE-RESPONSIVE REGULATORY PROTEIN"/>
    <property type="match status" value="1"/>
</dbReference>
<sequence length="164" mass="18834">MDSKQREEILRLLEKNARYTAKDIAVMLGMDVSEVKNEIEMMEKERTICGYHALVDWDKTDDEKISALIELKVTPQRGEGFDRIAEKIYQYPEVESLYLMSGGYDFSVILKKATMKEIANFVSSRLAVIEEVQSTATHIVLVRYKDHGILLTAPKKDMRMVVTP</sequence>
<dbReference type="OrthoDB" id="66249at2"/>
<name>A0A1B2I386_9BACT</name>
<dbReference type="GO" id="GO:0005829">
    <property type="term" value="C:cytosol"/>
    <property type="evidence" value="ECO:0007669"/>
    <property type="project" value="TreeGrafter"/>
</dbReference>
<dbReference type="Pfam" id="PF01037">
    <property type="entry name" value="AsnC_trans_reg"/>
    <property type="match status" value="1"/>
</dbReference>
<dbReference type="STRING" id="1197717.BED41_04465"/>
<keyword evidence="2" id="KW-1185">Reference proteome</keyword>
<dbReference type="SMART" id="SM00344">
    <property type="entry name" value="HTH_ASNC"/>
    <property type="match status" value="1"/>
</dbReference>
<protein>
    <submittedName>
        <fullName evidence="1">AsnC family transcriptional regulator</fullName>
    </submittedName>
</protein>
<dbReference type="Pfam" id="PF13412">
    <property type="entry name" value="HTH_24"/>
    <property type="match status" value="1"/>
</dbReference>
<dbReference type="SUPFAM" id="SSF46785">
    <property type="entry name" value="Winged helix' DNA-binding domain"/>
    <property type="match status" value="1"/>
</dbReference>
<dbReference type="GeneID" id="83057108"/>
<evidence type="ECO:0000313" key="2">
    <source>
        <dbReference type="Proteomes" id="UP000093044"/>
    </source>
</evidence>
<dbReference type="InterPro" id="IPR019888">
    <property type="entry name" value="Tscrpt_reg_AsnC-like"/>
</dbReference>
<organism evidence="1 2">
    <name type="scientific">Cloacibacillus porcorum</name>
    <dbReference type="NCBI Taxonomy" id="1197717"/>
    <lineage>
        <taxon>Bacteria</taxon>
        <taxon>Thermotogati</taxon>
        <taxon>Synergistota</taxon>
        <taxon>Synergistia</taxon>
        <taxon>Synergistales</taxon>
        <taxon>Synergistaceae</taxon>
        <taxon>Cloacibacillus</taxon>
    </lineage>
</organism>
<proteinExistence type="predicted"/>
<dbReference type="Gene3D" id="3.30.70.920">
    <property type="match status" value="1"/>
</dbReference>
<dbReference type="RefSeq" id="WP_066743506.1">
    <property type="nucleotide sequence ID" value="NZ_CALCLR010000120.1"/>
</dbReference>
<dbReference type="PANTHER" id="PTHR30154:SF34">
    <property type="entry name" value="TRANSCRIPTIONAL REGULATOR AZLB"/>
    <property type="match status" value="1"/>
</dbReference>
<dbReference type="InterPro" id="IPR019887">
    <property type="entry name" value="Tscrpt_reg_AsnC/Lrp_C"/>
</dbReference>
<dbReference type="Gene3D" id="1.10.10.10">
    <property type="entry name" value="Winged helix-like DNA-binding domain superfamily/Winged helix DNA-binding domain"/>
    <property type="match status" value="1"/>
</dbReference>
<accession>A0A1B2I386</accession>
<gene>
    <name evidence="1" type="ORF">BED41_04465</name>
</gene>
<dbReference type="AlphaFoldDB" id="A0A1B2I386"/>
<dbReference type="GO" id="GO:0043200">
    <property type="term" value="P:response to amino acid"/>
    <property type="evidence" value="ECO:0007669"/>
    <property type="project" value="TreeGrafter"/>
</dbReference>